<feature type="transmembrane region" description="Helical" evidence="2">
    <location>
        <begin position="334"/>
        <end position="351"/>
    </location>
</feature>
<dbReference type="GO" id="GO:0042910">
    <property type="term" value="F:xenobiotic transmembrane transporter activity"/>
    <property type="evidence" value="ECO:0007669"/>
    <property type="project" value="TreeGrafter"/>
</dbReference>
<feature type="transmembrane region" description="Helical" evidence="2">
    <location>
        <begin position="517"/>
        <end position="536"/>
    </location>
</feature>
<dbReference type="InterPro" id="IPR027463">
    <property type="entry name" value="AcrB_DN_DC_subdom"/>
</dbReference>
<feature type="transmembrane region" description="Helical" evidence="2">
    <location>
        <begin position="457"/>
        <end position="479"/>
    </location>
</feature>
<keyword evidence="2" id="KW-0812">Transmembrane</keyword>
<feature type="transmembrane region" description="Helical" evidence="2">
    <location>
        <begin position="897"/>
        <end position="923"/>
    </location>
</feature>
<gene>
    <name evidence="3" type="ORF">ICN82_03385</name>
</gene>
<feature type="transmembrane region" description="Helical" evidence="2">
    <location>
        <begin position="384"/>
        <end position="405"/>
    </location>
</feature>
<dbReference type="EMBL" id="JACVXA010000007">
    <property type="protein sequence ID" value="MBE3637242.1"/>
    <property type="molecule type" value="Genomic_DNA"/>
</dbReference>
<feature type="transmembrane region" description="Helical" evidence="2">
    <location>
        <begin position="425"/>
        <end position="445"/>
    </location>
</feature>
<feature type="transmembrane region" description="Helical" evidence="2">
    <location>
        <begin position="872"/>
        <end position="891"/>
    </location>
</feature>
<dbReference type="AlphaFoldDB" id="A0A8J7CW29"/>
<dbReference type="RefSeq" id="WP_193179622.1">
    <property type="nucleotide sequence ID" value="NZ_JACVXA010000007.1"/>
</dbReference>
<keyword evidence="2" id="KW-1133">Transmembrane helix</keyword>
<keyword evidence="4" id="KW-1185">Reference proteome</keyword>
<reference evidence="3" key="1">
    <citation type="submission" date="2020-09" db="EMBL/GenBank/DDBJ databases">
        <title>A novel bacterium of genus Mangrovicoccus, isolated from South China Sea.</title>
        <authorList>
            <person name="Huang H."/>
            <person name="Mo K."/>
            <person name="Hu Y."/>
        </authorList>
    </citation>
    <scope>NUCLEOTIDE SEQUENCE</scope>
    <source>
        <strain evidence="3">HB182678</strain>
    </source>
</reference>
<name>A0A8J7CW29_9RHOB</name>
<evidence type="ECO:0000256" key="1">
    <source>
        <dbReference type="SAM" id="MobiDB-lite"/>
    </source>
</evidence>
<feature type="transmembrane region" description="Helical" evidence="2">
    <location>
        <begin position="358"/>
        <end position="378"/>
    </location>
</feature>
<dbReference type="InterPro" id="IPR001036">
    <property type="entry name" value="Acrflvin-R"/>
</dbReference>
<comment type="caution">
    <text evidence="3">The sequence shown here is derived from an EMBL/GenBank/DDBJ whole genome shotgun (WGS) entry which is preliminary data.</text>
</comment>
<feature type="transmembrane region" description="Helical" evidence="2">
    <location>
        <begin position="944"/>
        <end position="965"/>
    </location>
</feature>
<evidence type="ECO:0000313" key="3">
    <source>
        <dbReference type="EMBL" id="MBE3637242.1"/>
    </source>
</evidence>
<dbReference type="PRINTS" id="PR00702">
    <property type="entry name" value="ACRIFLAVINRP"/>
</dbReference>
<dbReference type="Gene3D" id="1.20.1640.10">
    <property type="entry name" value="Multidrug efflux transporter AcrB transmembrane domain"/>
    <property type="match status" value="2"/>
</dbReference>
<keyword evidence="2" id="KW-0472">Membrane</keyword>
<evidence type="ECO:0000313" key="4">
    <source>
        <dbReference type="Proteomes" id="UP000609121"/>
    </source>
</evidence>
<accession>A0A8J7CW29</accession>
<dbReference type="SUPFAM" id="SSF82714">
    <property type="entry name" value="Multidrug efflux transporter AcrB TolC docking domain, DN and DC subdomains"/>
    <property type="match status" value="2"/>
</dbReference>
<proteinExistence type="predicted"/>
<dbReference type="PANTHER" id="PTHR32063">
    <property type="match status" value="1"/>
</dbReference>
<protein>
    <submittedName>
        <fullName evidence="3">Efflux RND transporter permease subunit</fullName>
    </submittedName>
</protein>
<sequence>MNVSAWSIRNPIPAILLFALLTIGGLLAFRGLAIQDFPDMDLPTISVTARLDGAAPAQLETEVARVIEDSLASLSHLDHINTTVSDGTVSIRVSFKLEKDTEEALNEVRNAVDTVRSDLPAQMEPPSVTKVTLQNSALITFAVRSDRLNETELSWFVDNDMTKALLSVPGVGQVSRIGGMDRQVHVDLDPRIMAQMGVTAAAVSARLGDVQSDTSGGVGEIGGIRQSVRTIGTVASIEDLNSLRIPLAGGGQVRLGEIATISDSHADRSSMAYLDGERVIAVEIRRSNGFSDTGVAEGVEAAMAGFAAAHPAVEIEEAYSVVGPILESYEGSMHMLYEGAALAIVVVFFFLRDWRATFLSAVALPLSVIPTFLVMNLLGFSLNIFTLLALSLVVGILVDDAIVEIENIARHLRMGKRPFDAAMEAANEIGLAVVATTFTLVAVFLPTAFMGGVPGLLFRQFGVTAAVAVVASLVVARLLTPMMAAHMMKARPAEARDGPVMRGYMAVVKASLRHRRITALLTVVALVLSFATIPFLQSGFLPAADDARSQINLTLQPGVTIGQTGDTARKAAQIVGGVPEVTHVFTSIGSASSGGGPGSATVGSVAAATITAVLTPIHDRDVTQQQVEEDIREALAVLPGVRIAVGAGGNGTTLDITLAGDDPAALDAASVALEDALRTLNGVGAVTSTASRQAPEIRITPDFARAAALGVTSSDIAQAVRVATGGDYSAMLPKLNLPQRQLPIVVRFSPDARMTLDDIRTMRVTGARGSVDLGSVADIRIGGSPSQIDRIDRMRNVTLSVELNGRVLGDVYAEVQALPAFQNLPSSVTLVEQGELQQASELFASFAIAMAIGVFCIYSVLVLLFHDFLQPFTILMALPLSIGGALVPLLITGTAFSLPVVIGLLMLMGIVTKNSILLVEYAIMSRRNGMPRFEAIVDACHKRARPIVMTTIAMACGMLPVALSLTGGDPGVRRPMALVVIGGVITSTFLSLIVIPMIFTFLDDVLNALKRISRWFGSGRTGGDRGTGDPSGVLAFERGAAKGQR</sequence>
<dbReference type="Pfam" id="PF00873">
    <property type="entry name" value="ACR_tran"/>
    <property type="match status" value="1"/>
</dbReference>
<dbReference type="Gene3D" id="3.30.2090.10">
    <property type="entry name" value="Multidrug efflux transporter AcrB TolC docking domain, DN and DC subdomains"/>
    <property type="match status" value="2"/>
</dbReference>
<feature type="region of interest" description="Disordered" evidence="1">
    <location>
        <begin position="1020"/>
        <end position="1045"/>
    </location>
</feature>
<feature type="transmembrane region" description="Helical" evidence="2">
    <location>
        <begin position="977"/>
        <end position="1002"/>
    </location>
</feature>
<dbReference type="SUPFAM" id="SSF82866">
    <property type="entry name" value="Multidrug efflux transporter AcrB transmembrane domain"/>
    <property type="match status" value="2"/>
</dbReference>
<dbReference type="Gene3D" id="3.30.70.1440">
    <property type="entry name" value="Multidrug efflux transporter AcrB pore domain"/>
    <property type="match status" value="1"/>
</dbReference>
<evidence type="ECO:0000256" key="2">
    <source>
        <dbReference type="SAM" id="Phobius"/>
    </source>
</evidence>
<dbReference type="Gene3D" id="3.30.70.1430">
    <property type="entry name" value="Multidrug efflux transporter AcrB pore domain"/>
    <property type="match status" value="2"/>
</dbReference>
<organism evidence="3 4">
    <name type="scientific">Mangrovicoccus algicola</name>
    <dbReference type="NCBI Taxonomy" id="2771008"/>
    <lineage>
        <taxon>Bacteria</taxon>
        <taxon>Pseudomonadati</taxon>
        <taxon>Pseudomonadota</taxon>
        <taxon>Alphaproteobacteria</taxon>
        <taxon>Rhodobacterales</taxon>
        <taxon>Paracoccaceae</taxon>
        <taxon>Mangrovicoccus</taxon>
    </lineage>
</organism>
<dbReference type="SUPFAM" id="SSF82693">
    <property type="entry name" value="Multidrug efflux transporter AcrB pore domain, PN1, PN2, PC1 and PC2 subdomains"/>
    <property type="match status" value="3"/>
</dbReference>
<dbReference type="Gene3D" id="3.30.70.1320">
    <property type="entry name" value="Multidrug efflux transporter AcrB pore domain like"/>
    <property type="match status" value="1"/>
</dbReference>
<dbReference type="PANTHER" id="PTHR32063:SF77">
    <property type="entry name" value="ACR FAMILY TRANSPORT PROTEIN"/>
    <property type="match status" value="1"/>
</dbReference>
<feature type="transmembrane region" description="Helical" evidence="2">
    <location>
        <begin position="842"/>
        <end position="865"/>
    </location>
</feature>
<dbReference type="Proteomes" id="UP000609121">
    <property type="component" value="Unassembled WGS sequence"/>
</dbReference>
<dbReference type="GO" id="GO:0005886">
    <property type="term" value="C:plasma membrane"/>
    <property type="evidence" value="ECO:0007669"/>
    <property type="project" value="TreeGrafter"/>
</dbReference>